<dbReference type="PANTHER" id="PTHR23501:SF102">
    <property type="entry name" value="DRUG TRANSPORTER, PUTATIVE (AFU_ORTHOLOGUE AFUA_3G08530)-RELATED"/>
    <property type="match status" value="1"/>
</dbReference>
<reference evidence="13 14" key="1">
    <citation type="journal article" date="2013" name="BMC Genomics">
        <title>The genome and transcriptome of the pine saprophyte Ophiostoma piceae, and a comparison with the bark beetle-associated pine pathogen Grosmannia clavigera.</title>
        <authorList>
            <person name="Haridas S."/>
            <person name="Wang Y."/>
            <person name="Lim L."/>
            <person name="Massoumi Alamouti S."/>
            <person name="Jackman S."/>
            <person name="Docking R."/>
            <person name="Robertson G."/>
            <person name="Birol I."/>
            <person name="Bohlmann J."/>
            <person name="Breuil C."/>
        </authorList>
    </citation>
    <scope>NUCLEOTIDE SEQUENCE [LARGE SCALE GENOMIC DNA]</scope>
    <source>
        <strain evidence="13 14">UAMH 11346</strain>
    </source>
</reference>
<dbReference type="InterPro" id="IPR011701">
    <property type="entry name" value="MFS"/>
</dbReference>
<evidence type="ECO:0000256" key="3">
    <source>
        <dbReference type="ARBA" id="ARBA00022448"/>
    </source>
</evidence>
<dbReference type="InterPro" id="IPR036259">
    <property type="entry name" value="MFS_trans_sf"/>
</dbReference>
<keyword evidence="4 11" id="KW-0812">Transmembrane</keyword>
<dbReference type="AlphaFoldDB" id="S3CC55"/>
<dbReference type="GO" id="GO:0005774">
    <property type="term" value="C:vacuolar membrane"/>
    <property type="evidence" value="ECO:0007669"/>
    <property type="project" value="UniProtKB-SubCell"/>
</dbReference>
<dbReference type="OrthoDB" id="10021397at2759"/>
<feature type="compositionally biased region" description="Basic and acidic residues" evidence="10">
    <location>
        <begin position="63"/>
        <end position="75"/>
    </location>
</feature>
<evidence type="ECO:0000313" key="14">
    <source>
        <dbReference type="Proteomes" id="UP000016923"/>
    </source>
</evidence>
<evidence type="ECO:0000256" key="2">
    <source>
        <dbReference type="ARBA" id="ARBA00007520"/>
    </source>
</evidence>
<dbReference type="OMA" id="GCTMMPL"/>
<dbReference type="GO" id="GO:0005886">
    <property type="term" value="C:plasma membrane"/>
    <property type="evidence" value="ECO:0007669"/>
    <property type="project" value="TreeGrafter"/>
</dbReference>
<feature type="transmembrane region" description="Helical" evidence="11">
    <location>
        <begin position="566"/>
        <end position="585"/>
    </location>
</feature>
<keyword evidence="3" id="KW-0813">Transport</keyword>
<evidence type="ECO:0000256" key="5">
    <source>
        <dbReference type="ARBA" id="ARBA00022989"/>
    </source>
</evidence>
<proteinExistence type="inferred from homology"/>
<keyword evidence="5 11" id="KW-1133">Transmembrane helix</keyword>
<evidence type="ECO:0000256" key="7">
    <source>
        <dbReference type="ARBA" id="ARBA00057269"/>
    </source>
</evidence>
<dbReference type="FunFam" id="1.20.1720.10:FF:000014">
    <property type="entry name" value="MFS drug transporter, putative"/>
    <property type="match status" value="1"/>
</dbReference>
<feature type="transmembrane region" description="Helical" evidence="11">
    <location>
        <begin position="357"/>
        <end position="378"/>
    </location>
</feature>
<feature type="region of interest" description="Disordered" evidence="10">
    <location>
        <begin position="1"/>
        <end position="84"/>
    </location>
</feature>
<sequence>MTATGTADRSGLETTTTTATTTTIADQHHDDIQTIHKDAEVASNGNQKNGHAQDHSQPSDPSVLREGDGEAKTDDNTTATPAPLYEESRTRLETLLIMVSLCSALFLGALDVTIVTVAIPTISAQFNSTIGYTWIGSAYLLANAATAPSWGKISDIWGRKPILLISVAIFWIGSLLCAVSVDMTMLIISRAIQGIGSGGIVILVNVCIGDLFSMRKRSQYYGIVGMVWAFAGGIGPVVGGALTENVTWRWCFYINLPISGLGFILLVFVLKLHNPKTPMRDGLRALDWRGSLLVTAGTLLILLGLTFGGVTYPWKSKMVITLIVVGAVVLVMFAYVEARLAQYPIIPLYLFRKRVAVAAFMCCFCHGLVFVSGSYYLPLYFQAVLGATPLLSGVYVLPYTISLAMSGAVTGWAIKRTGKYTVFIIGGFMFLTTGFALFTNLGAHANWAKIIVYQMVAALGVGPNFQSLLIAVHTTVEHHSDLASATATFGFIRQMSTSISVVLGGVVFQNRMQQQHASLVAKIGEASAELLTGSTAASNVDRVGALLKGPALAAAREAYWKSIQTMYIMYGSVAGVGLIICFFIRETTLSTEHQDHKTGLANMRARGDDTVPSGDSSQTAADVALAPESKV</sequence>
<dbReference type="InterPro" id="IPR020846">
    <property type="entry name" value="MFS_dom"/>
</dbReference>
<feature type="transmembrane region" description="Helical" evidence="11">
    <location>
        <begin position="390"/>
        <end position="413"/>
    </location>
</feature>
<evidence type="ECO:0000256" key="6">
    <source>
        <dbReference type="ARBA" id="ARBA00023136"/>
    </source>
</evidence>
<comment type="similarity">
    <text evidence="2">Belongs to the major facilitator superfamily. TCR/Tet family.</text>
</comment>
<feature type="transmembrane region" description="Helical" evidence="11">
    <location>
        <begin position="187"/>
        <end position="208"/>
    </location>
</feature>
<dbReference type="eggNOG" id="KOG0254">
    <property type="taxonomic scope" value="Eukaryota"/>
</dbReference>
<dbReference type="PRINTS" id="PR01036">
    <property type="entry name" value="TCRTETB"/>
</dbReference>
<feature type="transmembrane region" description="Helical" evidence="11">
    <location>
        <begin position="131"/>
        <end position="150"/>
    </location>
</feature>
<evidence type="ECO:0000256" key="4">
    <source>
        <dbReference type="ARBA" id="ARBA00022692"/>
    </source>
</evidence>
<dbReference type="HOGENOM" id="CLU_000960_22_0_1"/>
<feature type="region of interest" description="Disordered" evidence="10">
    <location>
        <begin position="604"/>
        <end position="631"/>
    </location>
</feature>
<protein>
    <recommendedName>
        <fullName evidence="8">Efflux pump dotC</fullName>
    </recommendedName>
    <alternativeName>
        <fullName evidence="9">Dothistromin biosynthesis protein C</fullName>
    </alternativeName>
</protein>
<dbReference type="VEuPathDB" id="FungiDB:F503_07332"/>
<feature type="transmembrane region" description="Helical" evidence="11">
    <location>
        <begin position="220"/>
        <end position="241"/>
    </location>
</feature>
<evidence type="ECO:0000256" key="1">
    <source>
        <dbReference type="ARBA" id="ARBA00004128"/>
    </source>
</evidence>
<keyword evidence="14" id="KW-1185">Reference proteome</keyword>
<feature type="transmembrane region" description="Helical" evidence="11">
    <location>
        <begin position="162"/>
        <end position="181"/>
    </location>
</feature>
<comment type="subcellular location">
    <subcellularLocation>
        <location evidence="1">Vacuole membrane</location>
        <topology evidence="1">Multi-pass membrane protein</topology>
    </subcellularLocation>
</comment>
<organism evidence="13 14">
    <name type="scientific">Ophiostoma piceae (strain UAMH 11346)</name>
    <name type="common">Sap stain fungus</name>
    <dbReference type="NCBI Taxonomy" id="1262450"/>
    <lineage>
        <taxon>Eukaryota</taxon>
        <taxon>Fungi</taxon>
        <taxon>Dikarya</taxon>
        <taxon>Ascomycota</taxon>
        <taxon>Pezizomycotina</taxon>
        <taxon>Sordariomycetes</taxon>
        <taxon>Sordariomycetidae</taxon>
        <taxon>Ophiostomatales</taxon>
        <taxon>Ophiostomataceae</taxon>
        <taxon>Ophiostoma</taxon>
    </lineage>
</organism>
<feature type="transmembrane region" description="Helical" evidence="11">
    <location>
        <begin position="420"/>
        <end position="438"/>
    </location>
</feature>
<feature type="transmembrane region" description="Helical" evidence="11">
    <location>
        <begin position="95"/>
        <end position="119"/>
    </location>
</feature>
<feature type="compositionally biased region" description="Polar residues" evidence="10">
    <location>
        <begin position="43"/>
        <end position="60"/>
    </location>
</feature>
<dbReference type="EMBL" id="KE148147">
    <property type="protein sequence ID" value="EPE09556.1"/>
    <property type="molecule type" value="Genomic_DNA"/>
</dbReference>
<evidence type="ECO:0000313" key="13">
    <source>
        <dbReference type="EMBL" id="EPE09556.1"/>
    </source>
</evidence>
<evidence type="ECO:0000256" key="8">
    <source>
        <dbReference type="ARBA" id="ARBA00069956"/>
    </source>
</evidence>
<dbReference type="FunFam" id="1.20.1250.20:FF:000196">
    <property type="entry name" value="MFS toxin efflux pump (AflT)"/>
    <property type="match status" value="1"/>
</dbReference>
<accession>S3CC55</accession>
<comment type="function">
    <text evidence="7">Efflux pump; part of the gene cluster that mediates the biosynthesis of dothistromin (DOTH), a polyketide toxin very similar in structure to the aflatoxin precursor, versicolorin B. One function of dotC may be to transport early-stage dothistromin biosynthetic intermediates from the cytoplasm into vacuoles, thereby affecting the rate of dothistromin production.</text>
</comment>
<keyword evidence="6 11" id="KW-0472">Membrane</keyword>
<feature type="compositionally biased region" description="Low complexity" evidence="10">
    <location>
        <begin position="14"/>
        <end position="23"/>
    </location>
</feature>
<feature type="transmembrane region" description="Helical" evidence="11">
    <location>
        <begin position="318"/>
        <end position="336"/>
    </location>
</feature>
<dbReference type="CDD" id="cd17502">
    <property type="entry name" value="MFS_Azr1_MDR_like"/>
    <property type="match status" value="1"/>
</dbReference>
<dbReference type="GO" id="GO:0022857">
    <property type="term" value="F:transmembrane transporter activity"/>
    <property type="evidence" value="ECO:0007669"/>
    <property type="project" value="InterPro"/>
</dbReference>
<evidence type="ECO:0000256" key="10">
    <source>
        <dbReference type="SAM" id="MobiDB-lite"/>
    </source>
</evidence>
<evidence type="ECO:0000256" key="11">
    <source>
        <dbReference type="SAM" id="Phobius"/>
    </source>
</evidence>
<gene>
    <name evidence="13" type="ORF">F503_07332</name>
</gene>
<dbReference type="PANTHER" id="PTHR23501">
    <property type="entry name" value="MAJOR FACILITATOR SUPERFAMILY"/>
    <property type="match status" value="1"/>
</dbReference>
<dbReference type="SUPFAM" id="SSF103473">
    <property type="entry name" value="MFS general substrate transporter"/>
    <property type="match status" value="1"/>
</dbReference>
<name>S3CC55_OPHP1</name>
<dbReference type="PROSITE" id="PS50850">
    <property type="entry name" value="MFS"/>
    <property type="match status" value="1"/>
</dbReference>
<feature type="compositionally biased region" description="Basic and acidic residues" evidence="10">
    <location>
        <begin position="26"/>
        <end position="40"/>
    </location>
</feature>
<dbReference type="Proteomes" id="UP000016923">
    <property type="component" value="Unassembled WGS sequence"/>
</dbReference>
<dbReference type="Gene3D" id="1.20.1720.10">
    <property type="entry name" value="Multidrug resistance protein D"/>
    <property type="match status" value="1"/>
</dbReference>
<feature type="transmembrane region" description="Helical" evidence="11">
    <location>
        <begin position="247"/>
        <end position="270"/>
    </location>
</feature>
<evidence type="ECO:0000256" key="9">
    <source>
        <dbReference type="ARBA" id="ARBA00083178"/>
    </source>
</evidence>
<dbReference type="Pfam" id="PF07690">
    <property type="entry name" value="MFS_1"/>
    <property type="match status" value="1"/>
</dbReference>
<feature type="transmembrane region" description="Helical" evidence="11">
    <location>
        <begin position="291"/>
        <end position="312"/>
    </location>
</feature>
<dbReference type="Gene3D" id="1.20.1250.20">
    <property type="entry name" value="MFS general substrate transporter like domains"/>
    <property type="match status" value="1"/>
</dbReference>
<feature type="domain" description="Major facilitator superfamily (MFS) profile" evidence="12">
    <location>
        <begin position="97"/>
        <end position="589"/>
    </location>
</feature>
<evidence type="ECO:0000259" key="12">
    <source>
        <dbReference type="PROSITE" id="PS50850"/>
    </source>
</evidence>